<dbReference type="PANTHER" id="PTHR43156">
    <property type="entry name" value="STAGE II SPORULATION PROTEIN E-RELATED"/>
    <property type="match status" value="1"/>
</dbReference>
<dbReference type="AlphaFoldDB" id="A0A7Y9J9U3"/>
<protein>
    <submittedName>
        <fullName evidence="3">Serine phosphatase RsbU (Regulator of sigma subunit)</fullName>
    </submittedName>
</protein>
<dbReference type="PANTHER" id="PTHR43156:SF2">
    <property type="entry name" value="STAGE II SPORULATION PROTEIN E"/>
    <property type="match status" value="1"/>
</dbReference>
<sequence>MPGPFDDAGVLRELYEAVDWSATSLGPVEGWSPALRTSLAMALNTRFPITLLWGPEFVLLYNEAYVELIAEKHPRALGRPADRVFPEAWDTIGPLMAQVIATGRANWLENQYLPMRRSGFLEECWFSYSYSAVRGADGTVEGIIDITTETTAQMIIGRRLQMLAQLRDALAPVERVEDVPVRALEVLRSHPADVEAAEVRVAGVAPDRDPSLPEAPVAPLTGDLSLEALDDGLVGWLPLAPEDDRLDAMLVVRLSPMLRRDDGYFDFLRLLAAALTQALESVRIREAERMWSEELQRSLLARPTSYPGVEIAACYQPAAEIVQVGGDWYDAFRAPDGSLALVVGDVAGHDERAAASMGQIRNMLRGVAHTRQGDPSVVLSQLDSAIAGVELPGVATAVLGELETADADGSMHLRWSNAGHPPPVLLEPDGSTRLLETEPDLLLGLEVGTDRHDHRLDLLPGSSLLLYTDGLVERRGAPLEDGLSWLLDQVRDRADLTAEQLGDHVLGQLDGRAEDDIALLVVRIAPC</sequence>
<comment type="caution">
    <text evidence="3">The sequence shown here is derived from an EMBL/GenBank/DDBJ whole genome shotgun (WGS) entry which is preliminary data.</text>
</comment>
<dbReference type="Gene3D" id="3.60.40.10">
    <property type="entry name" value="PPM-type phosphatase domain"/>
    <property type="match status" value="1"/>
</dbReference>
<dbReference type="Pfam" id="PF07228">
    <property type="entry name" value="SpoIIE"/>
    <property type="match status" value="1"/>
</dbReference>
<evidence type="ECO:0000259" key="2">
    <source>
        <dbReference type="SMART" id="SM00331"/>
    </source>
</evidence>
<name>A0A7Y9J9U3_9ACTN</name>
<dbReference type="EMBL" id="JACCBG010000001">
    <property type="protein sequence ID" value="NYD41020.1"/>
    <property type="molecule type" value="Genomic_DNA"/>
</dbReference>
<reference evidence="3 4" key="1">
    <citation type="submission" date="2020-07" db="EMBL/GenBank/DDBJ databases">
        <title>Sequencing the genomes of 1000 actinobacteria strains.</title>
        <authorList>
            <person name="Klenk H.-P."/>
        </authorList>
    </citation>
    <scope>NUCLEOTIDE SEQUENCE [LARGE SCALE GENOMIC DNA]</scope>
    <source>
        <strain evidence="3 4">DSM 21350</strain>
    </source>
</reference>
<dbReference type="SUPFAM" id="SSF55785">
    <property type="entry name" value="PYP-like sensor domain (PAS domain)"/>
    <property type="match status" value="1"/>
</dbReference>
<keyword evidence="1" id="KW-0378">Hydrolase</keyword>
<proteinExistence type="predicted"/>
<organism evidence="3 4">
    <name type="scientific">Nocardioides panaciterrulae</name>
    <dbReference type="NCBI Taxonomy" id="661492"/>
    <lineage>
        <taxon>Bacteria</taxon>
        <taxon>Bacillati</taxon>
        <taxon>Actinomycetota</taxon>
        <taxon>Actinomycetes</taxon>
        <taxon>Propionibacteriales</taxon>
        <taxon>Nocardioidaceae</taxon>
        <taxon>Nocardioides</taxon>
    </lineage>
</organism>
<dbReference type="SMART" id="SM00331">
    <property type="entry name" value="PP2C_SIG"/>
    <property type="match status" value="1"/>
</dbReference>
<evidence type="ECO:0000313" key="3">
    <source>
        <dbReference type="EMBL" id="NYD41020.1"/>
    </source>
</evidence>
<gene>
    <name evidence="3" type="ORF">BJZ21_001103</name>
</gene>
<feature type="domain" description="PPM-type phosphatase" evidence="2">
    <location>
        <begin position="309"/>
        <end position="524"/>
    </location>
</feature>
<dbReference type="InterPro" id="IPR013656">
    <property type="entry name" value="PAS_4"/>
</dbReference>
<dbReference type="Pfam" id="PF08448">
    <property type="entry name" value="PAS_4"/>
    <property type="match status" value="1"/>
</dbReference>
<dbReference type="RefSeq" id="WP_179662829.1">
    <property type="nucleotide sequence ID" value="NZ_JACCBG010000001.1"/>
</dbReference>
<keyword evidence="4" id="KW-1185">Reference proteome</keyword>
<dbReference type="SUPFAM" id="SSF81606">
    <property type="entry name" value="PP2C-like"/>
    <property type="match status" value="1"/>
</dbReference>
<dbReference type="InterPro" id="IPR001932">
    <property type="entry name" value="PPM-type_phosphatase-like_dom"/>
</dbReference>
<dbReference type="InterPro" id="IPR052016">
    <property type="entry name" value="Bact_Sigma-Reg"/>
</dbReference>
<dbReference type="Gene3D" id="3.30.450.20">
    <property type="entry name" value="PAS domain"/>
    <property type="match status" value="1"/>
</dbReference>
<dbReference type="GO" id="GO:0016791">
    <property type="term" value="F:phosphatase activity"/>
    <property type="evidence" value="ECO:0007669"/>
    <property type="project" value="TreeGrafter"/>
</dbReference>
<accession>A0A7Y9J9U3</accession>
<evidence type="ECO:0000313" key="4">
    <source>
        <dbReference type="Proteomes" id="UP000535511"/>
    </source>
</evidence>
<dbReference type="InterPro" id="IPR036457">
    <property type="entry name" value="PPM-type-like_dom_sf"/>
</dbReference>
<dbReference type="Proteomes" id="UP000535511">
    <property type="component" value="Unassembled WGS sequence"/>
</dbReference>
<dbReference type="InterPro" id="IPR035965">
    <property type="entry name" value="PAS-like_dom_sf"/>
</dbReference>
<evidence type="ECO:0000256" key="1">
    <source>
        <dbReference type="ARBA" id="ARBA00022801"/>
    </source>
</evidence>